<evidence type="ECO:0000313" key="2">
    <source>
        <dbReference type="EMBL" id="ARF11804.1"/>
    </source>
</evidence>
<organism evidence="2">
    <name type="scientific">Klosneuvirus KNV1</name>
    <dbReference type="NCBI Taxonomy" id="1977640"/>
    <lineage>
        <taxon>Viruses</taxon>
        <taxon>Varidnaviria</taxon>
        <taxon>Bamfordvirae</taxon>
        <taxon>Nucleocytoviricota</taxon>
        <taxon>Megaviricetes</taxon>
        <taxon>Imitervirales</taxon>
        <taxon>Mimiviridae</taxon>
        <taxon>Klosneuvirinae</taxon>
        <taxon>Klosneuvirus</taxon>
    </lineage>
</organism>
<feature type="transmembrane region" description="Helical" evidence="1">
    <location>
        <begin position="114"/>
        <end position="132"/>
    </location>
</feature>
<accession>A0A1V0SJI3</accession>
<dbReference type="EMBL" id="KY684109">
    <property type="protein sequence ID" value="ARF11804.1"/>
    <property type="molecule type" value="Genomic_DNA"/>
</dbReference>
<keyword evidence="1" id="KW-1133">Transmembrane helix</keyword>
<protein>
    <submittedName>
        <fullName evidence="2">Uncharacterized protein</fullName>
    </submittedName>
</protein>
<dbReference type="InterPro" id="IPR010540">
    <property type="entry name" value="CmpB_TMEM229"/>
</dbReference>
<name>A0A1V0SJI3_9VIRU</name>
<feature type="transmembrane region" description="Helical" evidence="1">
    <location>
        <begin position="64"/>
        <end position="88"/>
    </location>
</feature>
<keyword evidence="1" id="KW-0812">Transmembrane</keyword>
<sequence>MEHIIAFFIYSYLGASIEHINYYFSHTTKALANPIITGFPLYGFGAYMIIFINDLLNQYGIENLLVKFIVFAILLSILEYIVGIYVGAGPKSYQGTMVDSWDYSKESWNLDGKISLKHAILWGFAGLILIYIHPKLIQKIKCGVNCQ</sequence>
<proteinExistence type="predicted"/>
<dbReference type="Pfam" id="PF06541">
    <property type="entry name" value="ABC_trans_CmpB"/>
    <property type="match status" value="1"/>
</dbReference>
<evidence type="ECO:0000256" key="1">
    <source>
        <dbReference type="SAM" id="Phobius"/>
    </source>
</evidence>
<reference evidence="2" key="1">
    <citation type="journal article" date="2017" name="Science">
        <title>Giant viruses with an expanded complement of translation system components.</title>
        <authorList>
            <person name="Schulz F."/>
            <person name="Yutin N."/>
            <person name="Ivanova N.N."/>
            <person name="Ortega D.R."/>
            <person name="Lee T.K."/>
            <person name="Vierheilig J."/>
            <person name="Daims H."/>
            <person name="Horn M."/>
            <person name="Wagner M."/>
            <person name="Jensen G.J."/>
            <person name="Kyrpides N.C."/>
            <person name="Koonin E.V."/>
            <person name="Woyke T."/>
        </authorList>
    </citation>
    <scope>NUCLEOTIDE SEQUENCE</scope>
    <source>
        <strain evidence="2">KNV1</strain>
    </source>
</reference>
<keyword evidence="1" id="KW-0472">Membrane</keyword>
<gene>
    <name evidence="2" type="ORF">Klosneuvirus_2_240</name>
</gene>
<feature type="transmembrane region" description="Helical" evidence="1">
    <location>
        <begin position="30"/>
        <end position="52"/>
    </location>
</feature>